<dbReference type="EMBL" id="CP034458">
    <property type="protein sequence ID" value="QBM88873.1"/>
    <property type="molecule type" value="Genomic_DNA"/>
</dbReference>
<evidence type="ECO:0000256" key="4">
    <source>
        <dbReference type="SAM" id="MobiDB-lite"/>
    </source>
</evidence>
<dbReference type="STRING" id="2163413.A0A4V1AED9"/>
<reference evidence="7" key="1">
    <citation type="submission" date="2019-03" db="EMBL/GenBank/DDBJ databases">
        <title>Snf2 controls pulcherriminic acid biosynthesis and connects pigmentation and antifungal activity of the yeast Metschnikowia pulcherrima.</title>
        <authorList>
            <person name="Gore-Lloyd D."/>
            <person name="Sumann I."/>
            <person name="Brachmann A.O."/>
            <person name="Schneeberger K."/>
            <person name="Ortiz-Merino R.A."/>
            <person name="Moreno-Beltran M."/>
            <person name="Schlaefli M."/>
            <person name="Kirner P."/>
            <person name="Santos Kron A."/>
            <person name="Wolfe K.H."/>
            <person name="Piel J."/>
            <person name="Ahrens C.H."/>
            <person name="Henk D."/>
            <person name="Freimoser F.M."/>
        </authorList>
    </citation>
    <scope>NUCLEOTIDE SEQUENCE [LARGE SCALE GENOMIC DNA]</scope>
    <source>
        <strain evidence="7">APC 1.2</strain>
    </source>
</reference>
<feature type="signal peptide" evidence="5">
    <location>
        <begin position="1"/>
        <end position="15"/>
    </location>
</feature>
<feature type="compositionally biased region" description="Basic and acidic residues" evidence="4">
    <location>
        <begin position="888"/>
        <end position="911"/>
    </location>
</feature>
<keyword evidence="1" id="KW-0547">Nucleotide-binding</keyword>
<dbReference type="Gene3D" id="3.30.420.40">
    <property type="match status" value="2"/>
</dbReference>
<protein>
    <submittedName>
        <fullName evidence="6">Hypoxia up-regulated 1</fullName>
    </submittedName>
</protein>
<dbReference type="AlphaFoldDB" id="A0A4V1AED9"/>
<dbReference type="PANTHER" id="PTHR45639:SF3">
    <property type="entry name" value="HYPOXIA UP-REGULATED PROTEIN 1"/>
    <property type="match status" value="1"/>
</dbReference>
<gene>
    <name evidence="6" type="primary">MPUL0C08540</name>
    <name evidence="6" type="ORF">METSCH_C08540</name>
</gene>
<evidence type="ECO:0000256" key="2">
    <source>
        <dbReference type="ARBA" id="ARBA00022840"/>
    </source>
</evidence>
<dbReference type="InterPro" id="IPR013126">
    <property type="entry name" value="Hsp_70_fam"/>
</dbReference>
<dbReference type="GO" id="GO:0140662">
    <property type="term" value="F:ATP-dependent protein folding chaperone"/>
    <property type="evidence" value="ECO:0007669"/>
    <property type="project" value="InterPro"/>
</dbReference>
<keyword evidence="3" id="KW-0143">Chaperone</keyword>
<dbReference type="Gene3D" id="3.90.640.10">
    <property type="entry name" value="Actin, Chain A, domain 4"/>
    <property type="match status" value="1"/>
</dbReference>
<dbReference type="Pfam" id="PF00012">
    <property type="entry name" value="HSP70"/>
    <property type="match status" value="1"/>
</dbReference>
<organism evidence="6 7">
    <name type="scientific">Metschnikowia aff. pulcherrima</name>
    <dbReference type="NCBI Taxonomy" id="2163413"/>
    <lineage>
        <taxon>Eukaryota</taxon>
        <taxon>Fungi</taxon>
        <taxon>Dikarya</taxon>
        <taxon>Ascomycota</taxon>
        <taxon>Saccharomycotina</taxon>
        <taxon>Pichiomycetes</taxon>
        <taxon>Metschnikowiaceae</taxon>
        <taxon>Metschnikowia</taxon>
    </lineage>
</organism>
<accession>A0A4V1AED9</accession>
<feature type="compositionally biased region" description="Basic and acidic residues" evidence="4">
    <location>
        <begin position="848"/>
        <end position="862"/>
    </location>
</feature>
<dbReference type="PRINTS" id="PR00301">
    <property type="entry name" value="HEATSHOCK70"/>
</dbReference>
<feature type="chain" id="PRO_5020589897" evidence="5">
    <location>
        <begin position="16"/>
        <end position="911"/>
    </location>
</feature>
<evidence type="ECO:0000256" key="5">
    <source>
        <dbReference type="SAM" id="SignalP"/>
    </source>
</evidence>
<keyword evidence="7" id="KW-1185">Reference proteome</keyword>
<dbReference type="GO" id="GO:0030968">
    <property type="term" value="P:endoplasmic reticulum unfolded protein response"/>
    <property type="evidence" value="ECO:0007669"/>
    <property type="project" value="TreeGrafter"/>
</dbReference>
<proteinExistence type="predicted"/>
<keyword evidence="2" id="KW-0067">ATP-binding</keyword>
<keyword evidence="5" id="KW-0732">Signal</keyword>
<evidence type="ECO:0000313" key="6">
    <source>
        <dbReference type="EMBL" id="QBM88873.1"/>
    </source>
</evidence>
<evidence type="ECO:0000256" key="1">
    <source>
        <dbReference type="ARBA" id="ARBA00022741"/>
    </source>
</evidence>
<dbReference type="InterPro" id="IPR043129">
    <property type="entry name" value="ATPase_NBD"/>
</dbReference>
<name>A0A4V1AED9_9ASCO</name>
<dbReference type="GO" id="GO:0005524">
    <property type="term" value="F:ATP binding"/>
    <property type="evidence" value="ECO:0007669"/>
    <property type="project" value="UniProtKB-KW"/>
</dbReference>
<dbReference type="GO" id="GO:0034663">
    <property type="term" value="C:endoplasmic reticulum chaperone complex"/>
    <property type="evidence" value="ECO:0007669"/>
    <property type="project" value="TreeGrafter"/>
</dbReference>
<evidence type="ECO:0000313" key="7">
    <source>
        <dbReference type="Proteomes" id="UP000292447"/>
    </source>
</evidence>
<evidence type="ECO:0000256" key="3">
    <source>
        <dbReference type="ARBA" id="ARBA00023186"/>
    </source>
</evidence>
<dbReference type="SUPFAM" id="SSF53067">
    <property type="entry name" value="Actin-like ATPase domain"/>
    <property type="match status" value="2"/>
</dbReference>
<sequence>MKLLSTFYAWSIVSAAIVGVDFGHKFTKAMMVAPGIHFEIIPTDGGNRKDLSAIYVDPKVSEGSLENAERAYGSQIGSLCSRSPETCAANLKSLLGKTIEDPWVKQYMQQNPQFRIVAGKERPNAISFELGRSGSTFTFSAEELAAMSLAELKERVIKALTHHPQARAIAEDVAISIPPFANQFSRLAYRDALSLANYSSVLGLVDEGCAAALAYVSDRKFANEEYDGKKLHQIIYDVGAGSTTATLFSITPFQNGTVYLDVESVGYDDTFGGELLTKKVYDILYEKFIEKFDLDKSYEMPFRLAARLYESAEKAKTILSANADSKVSLESFWNEEDFKTIISRQEFEEASTQLIERVVKPISDALENSPTGPKTIADIESVILNGGATRTPFIQKKLIEHLGEGKLSKVLNADEACAYGTTIRAYQLKTITTSGTDIILNDRILSDFEISLNSTSEKRLVFAKGSTAGTKSLVNLGQVTGDRISIGLHENNQMYGSYNVTRLSSRASDLTCPANDVSLYADFALGEDKIFYLDSLFVNCTSPDVIPESQIDDKNSTSSNSTTKRVAKTKSRVMVPSISYSSLRPYNSTEKKRFMASLSHLKELEKDKIVLEHTRNVLEGTCYSLRFYIDDHYDVLLENLGESVLEEYQTKAGDMIDWVDYESGSLTLKEIEEKLNSVKEIRQALESTVKMLNSDLSLSTLEDLLAEGTELAQSVQDYLLEFGNQTKQVRDKYESENFDFETENEKIMKKIYGVGRKEQFDLEKHFLDFKQALKELTEMVGLSNSKFEDLASQEKFEVSETVSSLTREMVNDVQILQKQHEQRITYLLTRLEKLKERKEQRLLKAKLKSEKEKEKEKEKENSELTQVEVPEFESTTVASQDSATSTAIDEHVEDATDKTKETKPSEDHDEL</sequence>
<dbReference type="Proteomes" id="UP000292447">
    <property type="component" value="Chromosome III"/>
</dbReference>
<feature type="compositionally biased region" description="Polar residues" evidence="4">
    <location>
        <begin position="873"/>
        <end position="887"/>
    </location>
</feature>
<dbReference type="PANTHER" id="PTHR45639">
    <property type="entry name" value="HSC70CB, ISOFORM G-RELATED"/>
    <property type="match status" value="1"/>
</dbReference>
<dbReference type="Gene3D" id="3.30.30.30">
    <property type="match status" value="1"/>
</dbReference>
<feature type="region of interest" description="Disordered" evidence="4">
    <location>
        <begin position="848"/>
        <end position="911"/>
    </location>
</feature>